<keyword evidence="4" id="KW-1185">Reference proteome</keyword>
<evidence type="ECO:0000256" key="2">
    <source>
        <dbReference type="SAM" id="Phobius"/>
    </source>
</evidence>
<dbReference type="Proteomes" id="UP001164746">
    <property type="component" value="Chromosome 11"/>
</dbReference>
<keyword evidence="2" id="KW-0472">Membrane</keyword>
<protein>
    <submittedName>
        <fullName evidence="3">Uncharacterized protein</fullName>
    </submittedName>
</protein>
<keyword evidence="2" id="KW-0812">Transmembrane</keyword>
<evidence type="ECO:0000313" key="3">
    <source>
        <dbReference type="EMBL" id="WAR18369.1"/>
    </source>
</evidence>
<accession>A0ABY7FB37</accession>
<feature type="compositionally biased region" description="Polar residues" evidence="1">
    <location>
        <begin position="60"/>
        <end position="80"/>
    </location>
</feature>
<name>A0ABY7FB37_MYAAR</name>
<proteinExistence type="predicted"/>
<feature type="region of interest" description="Disordered" evidence="1">
    <location>
        <begin position="53"/>
        <end position="85"/>
    </location>
</feature>
<feature type="transmembrane region" description="Helical" evidence="2">
    <location>
        <begin position="122"/>
        <end position="143"/>
    </location>
</feature>
<keyword evidence="2" id="KW-1133">Transmembrane helix</keyword>
<reference evidence="3" key="1">
    <citation type="submission" date="2022-11" db="EMBL/GenBank/DDBJ databases">
        <title>Centuries of genome instability and evolution in soft-shell clam transmissible cancer (bioRxiv).</title>
        <authorList>
            <person name="Hart S.F.M."/>
            <person name="Yonemitsu M.A."/>
            <person name="Giersch R.M."/>
            <person name="Beal B.F."/>
            <person name="Arriagada G."/>
            <person name="Davis B.W."/>
            <person name="Ostrander E.A."/>
            <person name="Goff S.P."/>
            <person name="Metzger M.J."/>
        </authorList>
    </citation>
    <scope>NUCLEOTIDE SEQUENCE</scope>
    <source>
        <strain evidence="3">MELC-2E11</strain>
        <tissue evidence="3">Siphon/mantle</tissue>
    </source>
</reference>
<organism evidence="3 4">
    <name type="scientific">Mya arenaria</name>
    <name type="common">Soft-shell clam</name>
    <dbReference type="NCBI Taxonomy" id="6604"/>
    <lineage>
        <taxon>Eukaryota</taxon>
        <taxon>Metazoa</taxon>
        <taxon>Spiralia</taxon>
        <taxon>Lophotrochozoa</taxon>
        <taxon>Mollusca</taxon>
        <taxon>Bivalvia</taxon>
        <taxon>Autobranchia</taxon>
        <taxon>Heteroconchia</taxon>
        <taxon>Euheterodonta</taxon>
        <taxon>Imparidentia</taxon>
        <taxon>Neoheterodontei</taxon>
        <taxon>Myida</taxon>
        <taxon>Myoidea</taxon>
        <taxon>Myidae</taxon>
        <taxon>Mya</taxon>
    </lineage>
</organism>
<sequence>MHGFNNNNKMALDPLLPQNIRTGVGDLEHIHVDCSQPKTYDYADYGHQYEELPNRKSIAKSPQDSGIDSRSEMYQSSSGTTDRKRVNPLYDAMTQSMPSIYNKTKSDQITETLKKQVRWLKCALIVFVVISCAALAVSIFAVINNIQTKDDRHPVLSPEVERLSASQERLELLLSSFEDNNDTMKVLSDLVQKVNRIQGNLTAELAGLNGRHVNQTMEIQKNVEQAMADFNNLTDVISHLNSTLQLQLHSISKMEGPQGPQGAANFSQCKYYNHTRSSVPSDSIPTYTPWFPTVTSLESNIALFAACSVEGGLYHSIQTHALSPQTVQYKCKCSGVSVPKVEQRHCIIHILECPRFS</sequence>
<evidence type="ECO:0000256" key="1">
    <source>
        <dbReference type="SAM" id="MobiDB-lite"/>
    </source>
</evidence>
<evidence type="ECO:0000313" key="4">
    <source>
        <dbReference type="Proteomes" id="UP001164746"/>
    </source>
</evidence>
<dbReference type="EMBL" id="CP111022">
    <property type="protein sequence ID" value="WAR18369.1"/>
    <property type="molecule type" value="Genomic_DNA"/>
</dbReference>
<gene>
    <name evidence="3" type="ORF">MAR_000207</name>
</gene>